<organism evidence="1 2">
    <name type="scientific">Gossypium australe</name>
    <dbReference type="NCBI Taxonomy" id="47621"/>
    <lineage>
        <taxon>Eukaryota</taxon>
        <taxon>Viridiplantae</taxon>
        <taxon>Streptophyta</taxon>
        <taxon>Embryophyta</taxon>
        <taxon>Tracheophyta</taxon>
        <taxon>Spermatophyta</taxon>
        <taxon>Magnoliopsida</taxon>
        <taxon>eudicotyledons</taxon>
        <taxon>Gunneridae</taxon>
        <taxon>Pentapetalae</taxon>
        <taxon>rosids</taxon>
        <taxon>malvids</taxon>
        <taxon>Malvales</taxon>
        <taxon>Malvaceae</taxon>
        <taxon>Malvoideae</taxon>
        <taxon>Gossypium</taxon>
    </lineage>
</organism>
<sequence length="62" mass="6984">MPPIEGHWSTLPPTGYLYDNTIAHLDVVGNFPGPPHRQCDPYINTYNPGWKDHPNLSCRANP</sequence>
<evidence type="ECO:0000313" key="1">
    <source>
        <dbReference type="EMBL" id="KAA3481137.1"/>
    </source>
</evidence>
<name>A0A5B6WJ87_9ROSI</name>
<keyword evidence="2" id="KW-1185">Reference proteome</keyword>
<dbReference type="OrthoDB" id="1436638at2759"/>
<dbReference type="AlphaFoldDB" id="A0A5B6WJ87"/>
<proteinExistence type="predicted"/>
<gene>
    <name evidence="1" type="ORF">EPI10_021529</name>
</gene>
<dbReference type="Proteomes" id="UP000325315">
    <property type="component" value="Unassembled WGS sequence"/>
</dbReference>
<reference evidence="2" key="1">
    <citation type="journal article" date="2019" name="Plant Biotechnol. J.">
        <title>Genome sequencing of the Australian wild diploid species Gossypium australe highlights disease resistance and delayed gland morphogenesis.</title>
        <authorList>
            <person name="Cai Y."/>
            <person name="Cai X."/>
            <person name="Wang Q."/>
            <person name="Wang P."/>
            <person name="Zhang Y."/>
            <person name="Cai C."/>
            <person name="Xu Y."/>
            <person name="Wang K."/>
            <person name="Zhou Z."/>
            <person name="Wang C."/>
            <person name="Geng S."/>
            <person name="Li B."/>
            <person name="Dong Q."/>
            <person name="Hou Y."/>
            <person name="Wang H."/>
            <person name="Ai P."/>
            <person name="Liu Z."/>
            <person name="Yi F."/>
            <person name="Sun M."/>
            <person name="An G."/>
            <person name="Cheng J."/>
            <person name="Zhang Y."/>
            <person name="Shi Q."/>
            <person name="Xie Y."/>
            <person name="Shi X."/>
            <person name="Chang Y."/>
            <person name="Huang F."/>
            <person name="Chen Y."/>
            <person name="Hong S."/>
            <person name="Mi L."/>
            <person name="Sun Q."/>
            <person name="Zhang L."/>
            <person name="Zhou B."/>
            <person name="Peng R."/>
            <person name="Zhang X."/>
            <person name="Liu F."/>
        </authorList>
    </citation>
    <scope>NUCLEOTIDE SEQUENCE [LARGE SCALE GENOMIC DNA]</scope>
    <source>
        <strain evidence="2">cv. PA1801</strain>
    </source>
</reference>
<comment type="caution">
    <text evidence="1">The sequence shown here is derived from an EMBL/GenBank/DDBJ whole genome shotgun (WGS) entry which is preliminary data.</text>
</comment>
<accession>A0A5B6WJ87</accession>
<dbReference type="EMBL" id="SMMG02000003">
    <property type="protein sequence ID" value="KAA3481137.1"/>
    <property type="molecule type" value="Genomic_DNA"/>
</dbReference>
<evidence type="ECO:0000313" key="2">
    <source>
        <dbReference type="Proteomes" id="UP000325315"/>
    </source>
</evidence>
<protein>
    <submittedName>
        <fullName evidence="1">Uncharacterized protein</fullName>
    </submittedName>
</protein>